<reference evidence="1 2" key="1">
    <citation type="journal article" date="2010" name="Nature">
        <title>Genome sequencing and analysis of the model grass Brachypodium distachyon.</title>
        <authorList>
            <consortium name="International Brachypodium Initiative"/>
        </authorList>
    </citation>
    <scope>NUCLEOTIDE SEQUENCE [LARGE SCALE GENOMIC DNA]</scope>
    <source>
        <strain evidence="1 2">Bd21</strain>
    </source>
</reference>
<sequence>MHIIKLHLFCALQKAPRNKIVSRCLHLLIFGPEVPAGRWEEQGNNRILRNSVHNKILSMDSVKVTVTYFLDVISFHQFLLLSISIELN</sequence>
<evidence type="ECO:0000313" key="1">
    <source>
        <dbReference type="EMBL" id="KQK06388.1"/>
    </source>
</evidence>
<dbReference type="Gramene" id="KQK06388">
    <property type="protein sequence ID" value="KQK06388"/>
    <property type="gene ID" value="BRADI_2g26125v3"/>
</dbReference>
<dbReference type="EnsemblPlants" id="KQK06388">
    <property type="protein sequence ID" value="KQK06388"/>
    <property type="gene ID" value="BRADI_2g26125v3"/>
</dbReference>
<dbReference type="InParanoid" id="A0A0Q3J149"/>
<evidence type="ECO:0000313" key="2">
    <source>
        <dbReference type="EnsemblPlants" id="KQK06388"/>
    </source>
</evidence>
<reference evidence="1" key="2">
    <citation type="submission" date="2017-06" db="EMBL/GenBank/DDBJ databases">
        <title>WGS assembly of Brachypodium distachyon.</title>
        <authorList>
            <consortium name="The International Brachypodium Initiative"/>
            <person name="Lucas S."/>
            <person name="Harmon-Smith M."/>
            <person name="Lail K."/>
            <person name="Tice H."/>
            <person name="Grimwood J."/>
            <person name="Bruce D."/>
            <person name="Barry K."/>
            <person name="Shu S."/>
            <person name="Lindquist E."/>
            <person name="Wang M."/>
            <person name="Pitluck S."/>
            <person name="Vogel J.P."/>
            <person name="Garvin D.F."/>
            <person name="Mockler T.C."/>
            <person name="Schmutz J."/>
            <person name="Rokhsar D."/>
            <person name="Bevan M.W."/>
        </authorList>
    </citation>
    <scope>NUCLEOTIDE SEQUENCE</scope>
    <source>
        <strain evidence="1">Bd21</strain>
    </source>
</reference>
<keyword evidence="3" id="KW-1185">Reference proteome</keyword>
<name>A0A0Q3J149_BRADI</name>
<organism evidence="1">
    <name type="scientific">Brachypodium distachyon</name>
    <name type="common">Purple false brome</name>
    <name type="synonym">Trachynia distachya</name>
    <dbReference type="NCBI Taxonomy" id="15368"/>
    <lineage>
        <taxon>Eukaryota</taxon>
        <taxon>Viridiplantae</taxon>
        <taxon>Streptophyta</taxon>
        <taxon>Embryophyta</taxon>
        <taxon>Tracheophyta</taxon>
        <taxon>Spermatophyta</taxon>
        <taxon>Magnoliopsida</taxon>
        <taxon>Liliopsida</taxon>
        <taxon>Poales</taxon>
        <taxon>Poaceae</taxon>
        <taxon>BOP clade</taxon>
        <taxon>Pooideae</taxon>
        <taxon>Stipodae</taxon>
        <taxon>Brachypodieae</taxon>
        <taxon>Brachypodium</taxon>
    </lineage>
</organism>
<accession>A0A0Q3J149</accession>
<protein>
    <submittedName>
        <fullName evidence="1 2">Uncharacterized protein</fullName>
    </submittedName>
</protein>
<evidence type="ECO:0000313" key="3">
    <source>
        <dbReference type="Proteomes" id="UP000008810"/>
    </source>
</evidence>
<proteinExistence type="predicted"/>
<dbReference type="AlphaFoldDB" id="A0A0Q3J149"/>
<dbReference type="Proteomes" id="UP000008810">
    <property type="component" value="Chromosome 2"/>
</dbReference>
<reference evidence="2" key="3">
    <citation type="submission" date="2018-08" db="UniProtKB">
        <authorList>
            <consortium name="EnsemblPlants"/>
        </authorList>
    </citation>
    <scope>IDENTIFICATION</scope>
    <source>
        <strain evidence="2">cv. Bd21</strain>
    </source>
</reference>
<gene>
    <name evidence="1" type="ORF">BRADI_2g26125v3</name>
</gene>
<dbReference type="EMBL" id="CM000881">
    <property type="protein sequence ID" value="KQK06388.1"/>
    <property type="molecule type" value="Genomic_DNA"/>
</dbReference>